<organism evidence="2">
    <name type="scientific">Cacopsylla melanoneura</name>
    <dbReference type="NCBI Taxonomy" id="428564"/>
    <lineage>
        <taxon>Eukaryota</taxon>
        <taxon>Metazoa</taxon>
        <taxon>Ecdysozoa</taxon>
        <taxon>Arthropoda</taxon>
        <taxon>Hexapoda</taxon>
        <taxon>Insecta</taxon>
        <taxon>Pterygota</taxon>
        <taxon>Neoptera</taxon>
        <taxon>Paraneoptera</taxon>
        <taxon>Hemiptera</taxon>
        <taxon>Sternorrhyncha</taxon>
        <taxon>Psylloidea</taxon>
        <taxon>Psyllidae</taxon>
        <taxon>Psyllinae</taxon>
        <taxon>Cacopsylla</taxon>
    </lineage>
</organism>
<reference evidence="2" key="1">
    <citation type="submission" date="2021-05" db="EMBL/GenBank/DDBJ databases">
        <authorList>
            <person name="Alioto T."/>
            <person name="Alioto T."/>
            <person name="Gomez Garrido J."/>
        </authorList>
    </citation>
    <scope>NUCLEOTIDE SEQUENCE</scope>
</reference>
<accession>A0A8D8X504</accession>
<name>A0A8D8X504_9HEMI</name>
<protein>
    <submittedName>
        <fullName evidence="2">Uncharacterized protein</fullName>
    </submittedName>
</protein>
<proteinExistence type="predicted"/>
<dbReference type="EMBL" id="HBUF01266080">
    <property type="protein sequence ID" value="CAG6684164.1"/>
    <property type="molecule type" value="Transcribed_RNA"/>
</dbReference>
<dbReference type="EMBL" id="HBUF01266079">
    <property type="protein sequence ID" value="CAG6684163.1"/>
    <property type="molecule type" value="Transcribed_RNA"/>
</dbReference>
<dbReference type="AlphaFoldDB" id="A0A8D8X504"/>
<sequence length="129" mass="14561">MTVDIFSTFPRSYLVRRSDGFVLRRNSHHLRKTQVDFVEPQLLRPGCSRPATSFLYDDFVRMPFANDNQHSSGRASSSVGCGPAMSNNELENYSDNSDNNVCVENDSSAMSNREQVRVTVSQRAVKSKH</sequence>
<evidence type="ECO:0000313" key="2">
    <source>
        <dbReference type="EMBL" id="CAG6684163.1"/>
    </source>
</evidence>
<feature type="region of interest" description="Disordered" evidence="1">
    <location>
        <begin position="66"/>
        <end position="129"/>
    </location>
</feature>
<evidence type="ECO:0000256" key="1">
    <source>
        <dbReference type="SAM" id="MobiDB-lite"/>
    </source>
</evidence>